<comment type="caution">
    <text evidence="7">Lacks conserved residue(s) required for the propagation of feature annotation.</text>
</comment>
<keyword evidence="4" id="KW-0378">Hydrolase</keyword>
<comment type="similarity">
    <text evidence="2 7">Belongs to the peptidase M14 family.</text>
</comment>
<name>A0A7G8PWF1_9FLAO</name>
<protein>
    <submittedName>
        <fullName evidence="9">Carboxypeptidase</fullName>
    </submittedName>
</protein>
<dbReference type="RefSeq" id="WP_186988503.1">
    <property type="nucleotide sequence ID" value="NZ_CP052909.1"/>
</dbReference>
<evidence type="ECO:0000256" key="3">
    <source>
        <dbReference type="ARBA" id="ARBA00022670"/>
    </source>
</evidence>
<dbReference type="CDD" id="cd06239">
    <property type="entry name" value="M14-like"/>
    <property type="match status" value="1"/>
</dbReference>
<feature type="domain" description="Peptidase M14" evidence="8">
    <location>
        <begin position="7"/>
        <end position="330"/>
    </location>
</feature>
<dbReference type="KEGG" id="alti:ALE3EI_2120"/>
<dbReference type="PANTHER" id="PTHR11705">
    <property type="entry name" value="PROTEASE FAMILY M14 CARBOXYPEPTIDASE A,B"/>
    <property type="match status" value="1"/>
</dbReference>
<dbReference type="GO" id="GO:0004181">
    <property type="term" value="F:metallocarboxypeptidase activity"/>
    <property type="evidence" value="ECO:0007669"/>
    <property type="project" value="InterPro"/>
</dbReference>
<keyword evidence="9" id="KW-0121">Carboxypeptidase</keyword>
<keyword evidence="5" id="KW-0862">Zinc</keyword>
<accession>A0A7G8PWF1</accession>
<sequence>MRFETWYKHNFEDRLSGRYITLDHIDPILKSYSRDFEVSSIGISEEGKNISMLRIGTGSKKALAWSQMHGNESTTTKACFDFLKFITQNEQFSEEISAFLNSYSFYLIPMLNPDGAKRYTRENSNMVDLNRDAQDLSQNESKILRQAFHDIEPDLCLNLHDQRTIYGLRTGLPATVSFLAPSADEQRSITASREVAMNHIVRMYNRLEKLIPGQIGRYDDAFNINCVGDTFQMLGVPTILFEAGHFQNDYLREQTRMYIFFALLELFSISQESNRQAVTSAYEKIPENMVNFKDIIISNIRLEDSENSTSLAIQYREIVRNGEIQFIPQLDFIGDLSTFNAHKHIDAQHKTVLVNSQENIKIGEKIITIQDKYDRNNVIYSNNDPFSL</sequence>
<keyword evidence="10" id="KW-1185">Reference proteome</keyword>
<dbReference type="AlphaFoldDB" id="A0A7G8PWF1"/>
<reference evidence="9 10" key="1">
    <citation type="submission" date="2020-04" db="EMBL/GenBank/DDBJ databases">
        <title>Genome sequence of Altibacter aquimarinus strain ALE3EI.</title>
        <authorList>
            <person name="Oh H.-M."/>
            <person name="Jang D."/>
        </authorList>
    </citation>
    <scope>NUCLEOTIDE SEQUENCE [LARGE SCALE GENOMIC DNA]</scope>
    <source>
        <strain evidence="9 10">ALE3EI</strain>
    </source>
</reference>
<evidence type="ECO:0000256" key="2">
    <source>
        <dbReference type="ARBA" id="ARBA00005988"/>
    </source>
</evidence>
<dbReference type="InterPro" id="IPR000834">
    <property type="entry name" value="Peptidase_M14"/>
</dbReference>
<dbReference type="EMBL" id="CP052909">
    <property type="protein sequence ID" value="QNJ98667.1"/>
    <property type="molecule type" value="Genomic_DNA"/>
</dbReference>
<evidence type="ECO:0000256" key="5">
    <source>
        <dbReference type="ARBA" id="ARBA00022833"/>
    </source>
</evidence>
<keyword evidence="6" id="KW-0482">Metalloprotease</keyword>
<keyword evidence="3" id="KW-0645">Protease</keyword>
<dbReference type="SUPFAM" id="SSF53187">
    <property type="entry name" value="Zn-dependent exopeptidases"/>
    <property type="match status" value="1"/>
</dbReference>
<dbReference type="Gene3D" id="3.40.630.10">
    <property type="entry name" value="Zn peptidases"/>
    <property type="match status" value="1"/>
</dbReference>
<evidence type="ECO:0000256" key="7">
    <source>
        <dbReference type="PROSITE-ProRule" id="PRU01379"/>
    </source>
</evidence>
<organism evidence="9 10">
    <name type="scientific">Constantimarinum furrinae</name>
    <dbReference type="NCBI Taxonomy" id="2562285"/>
    <lineage>
        <taxon>Bacteria</taxon>
        <taxon>Pseudomonadati</taxon>
        <taxon>Bacteroidota</taxon>
        <taxon>Flavobacteriia</taxon>
        <taxon>Flavobacteriales</taxon>
        <taxon>Flavobacteriaceae</taxon>
        <taxon>Altibacter/Constantimarinum group</taxon>
        <taxon>Constantimarinum</taxon>
    </lineage>
</organism>
<dbReference type="GO" id="GO:0006508">
    <property type="term" value="P:proteolysis"/>
    <property type="evidence" value="ECO:0007669"/>
    <property type="project" value="UniProtKB-KW"/>
</dbReference>
<dbReference type="GO" id="GO:0008270">
    <property type="term" value="F:zinc ion binding"/>
    <property type="evidence" value="ECO:0007669"/>
    <property type="project" value="InterPro"/>
</dbReference>
<evidence type="ECO:0000259" key="8">
    <source>
        <dbReference type="PROSITE" id="PS52035"/>
    </source>
</evidence>
<dbReference type="PROSITE" id="PS52035">
    <property type="entry name" value="PEPTIDASE_M14"/>
    <property type="match status" value="1"/>
</dbReference>
<evidence type="ECO:0000313" key="9">
    <source>
        <dbReference type="EMBL" id="QNJ98667.1"/>
    </source>
</evidence>
<evidence type="ECO:0000256" key="6">
    <source>
        <dbReference type="ARBA" id="ARBA00023049"/>
    </source>
</evidence>
<evidence type="ECO:0000256" key="4">
    <source>
        <dbReference type="ARBA" id="ARBA00022801"/>
    </source>
</evidence>
<gene>
    <name evidence="9" type="ORF">ALE3EI_2120</name>
</gene>
<comment type="cofactor">
    <cofactor evidence="1">
        <name>Zn(2+)</name>
        <dbReference type="ChEBI" id="CHEBI:29105"/>
    </cofactor>
</comment>
<dbReference type="Pfam" id="PF00246">
    <property type="entry name" value="Peptidase_M14"/>
    <property type="match status" value="1"/>
</dbReference>
<proteinExistence type="inferred from homology"/>
<dbReference type="SMART" id="SM00631">
    <property type="entry name" value="Zn_pept"/>
    <property type="match status" value="1"/>
</dbReference>
<dbReference type="GO" id="GO:0005615">
    <property type="term" value="C:extracellular space"/>
    <property type="evidence" value="ECO:0007669"/>
    <property type="project" value="TreeGrafter"/>
</dbReference>
<evidence type="ECO:0000313" key="10">
    <source>
        <dbReference type="Proteomes" id="UP000515514"/>
    </source>
</evidence>
<dbReference type="Proteomes" id="UP000515514">
    <property type="component" value="Chromosome"/>
</dbReference>
<evidence type="ECO:0000256" key="1">
    <source>
        <dbReference type="ARBA" id="ARBA00001947"/>
    </source>
</evidence>
<dbReference type="PANTHER" id="PTHR11705:SF143">
    <property type="entry name" value="SLL0236 PROTEIN"/>
    <property type="match status" value="1"/>
</dbReference>